<dbReference type="InterPro" id="IPR050312">
    <property type="entry name" value="IolE/XylAMocC-like"/>
</dbReference>
<dbReference type="OrthoDB" id="3325478at2"/>
<organism evidence="2 3">
    <name type="scientific">Micromonospora rhizosphaerae</name>
    <dbReference type="NCBI Taxonomy" id="568872"/>
    <lineage>
        <taxon>Bacteria</taxon>
        <taxon>Bacillati</taxon>
        <taxon>Actinomycetota</taxon>
        <taxon>Actinomycetes</taxon>
        <taxon>Micromonosporales</taxon>
        <taxon>Micromonosporaceae</taxon>
        <taxon>Micromonospora</taxon>
    </lineage>
</organism>
<keyword evidence="2" id="KW-0413">Isomerase</keyword>
<feature type="domain" description="Xylose isomerase-like TIM barrel" evidence="1">
    <location>
        <begin position="42"/>
        <end position="288"/>
    </location>
</feature>
<dbReference type="PANTHER" id="PTHR12110">
    <property type="entry name" value="HYDROXYPYRUVATE ISOMERASE"/>
    <property type="match status" value="1"/>
</dbReference>
<proteinExistence type="predicted"/>
<evidence type="ECO:0000313" key="2">
    <source>
        <dbReference type="EMBL" id="SCL32145.1"/>
    </source>
</evidence>
<gene>
    <name evidence="2" type="ORF">GA0070624_4407</name>
</gene>
<sequence length="313" mass="34447">MVWTAEQWPIGAALIQFPARTRDGITVEDAGPTEWARVLGEVTACGFEHVDLTDTWLRPGDLTDGQREDLVRTLKDADLGVTAISVVRRSILDPEHGEANVDYALRTVEAAAGIGTGVVSLGLHRPLTAQQRAAEWFWTQPGAVDQQRDEASFDLAVARFSRIARHAASLGIQLSLEMYEDTLLGTAEDAVALVQAIGMPNVGLNPDIGNLIRLHRPIDDWEQMHLKTLPYANYWHVKNYYRDHDPATGAYFTVPAPAESGLISYRRAIEIALEAGFQGPISVEHYGGDGLSVSARNRDYLRGILRAKLGARR</sequence>
<dbReference type="RefSeq" id="WP_091343942.1">
    <property type="nucleotide sequence ID" value="NZ_FMHV01000002.1"/>
</dbReference>
<evidence type="ECO:0000259" key="1">
    <source>
        <dbReference type="Pfam" id="PF01261"/>
    </source>
</evidence>
<dbReference type="EMBL" id="FMHV01000002">
    <property type="protein sequence ID" value="SCL32145.1"/>
    <property type="molecule type" value="Genomic_DNA"/>
</dbReference>
<dbReference type="SUPFAM" id="SSF51658">
    <property type="entry name" value="Xylose isomerase-like"/>
    <property type="match status" value="1"/>
</dbReference>
<evidence type="ECO:0000313" key="3">
    <source>
        <dbReference type="Proteomes" id="UP000199413"/>
    </source>
</evidence>
<protein>
    <submittedName>
        <fullName evidence="2">Sugar phosphate isomerase/epimerase</fullName>
    </submittedName>
</protein>
<dbReference type="InterPro" id="IPR036237">
    <property type="entry name" value="Xyl_isomerase-like_sf"/>
</dbReference>
<accession>A0A1C6SSJ8</accession>
<keyword evidence="3" id="KW-1185">Reference proteome</keyword>
<name>A0A1C6SSJ8_9ACTN</name>
<dbReference type="Gene3D" id="3.20.20.150">
    <property type="entry name" value="Divalent-metal-dependent TIM barrel enzymes"/>
    <property type="match status" value="1"/>
</dbReference>
<dbReference type="InterPro" id="IPR013022">
    <property type="entry name" value="Xyl_isomerase-like_TIM-brl"/>
</dbReference>
<dbReference type="Pfam" id="PF01261">
    <property type="entry name" value="AP_endonuc_2"/>
    <property type="match status" value="1"/>
</dbReference>
<dbReference type="Proteomes" id="UP000199413">
    <property type="component" value="Unassembled WGS sequence"/>
</dbReference>
<dbReference type="STRING" id="568872.GA0070624_4407"/>
<dbReference type="PANTHER" id="PTHR12110:SF41">
    <property type="entry name" value="INOSOSE DEHYDRATASE"/>
    <property type="match status" value="1"/>
</dbReference>
<dbReference type="GO" id="GO:0016853">
    <property type="term" value="F:isomerase activity"/>
    <property type="evidence" value="ECO:0007669"/>
    <property type="project" value="UniProtKB-KW"/>
</dbReference>
<dbReference type="AlphaFoldDB" id="A0A1C6SSJ8"/>
<reference evidence="3" key="1">
    <citation type="submission" date="2016-06" db="EMBL/GenBank/DDBJ databases">
        <authorList>
            <person name="Varghese N."/>
            <person name="Submissions Spin"/>
        </authorList>
    </citation>
    <scope>NUCLEOTIDE SEQUENCE [LARGE SCALE GENOMIC DNA]</scope>
    <source>
        <strain evidence="3">DSM 45431</strain>
    </source>
</reference>